<name>A0ACC0BZG0_CATRO</name>
<protein>
    <submittedName>
        <fullName evidence="1">Uncharacterized protein</fullName>
    </submittedName>
</protein>
<evidence type="ECO:0000313" key="2">
    <source>
        <dbReference type="Proteomes" id="UP001060085"/>
    </source>
</evidence>
<sequence length="446" mass="49780">MLLDNNTTSTGPSSSSDALTSSENGVTQKRKRRPAGTPDPDAEVVYLSPKTLLESDRYVCEICNQGFQRDQNLQMHRRRHKVPWKLLKREENSTSTDQQQVKKRVFVCPEPSCLHHDPCHALGDLVGIKKHFRRKHSNNKQWVCEKCSKGYAVQSDYKAHLKTCGTRGHSCDCGRVFSRVESFIEHQDACSVRRIRPPAVPEVQPLQQQALSAACSSQAASSTSPSSDQTNFSIAPIISSRILINMSNNNIIRPTTNLELQLLPSSSNAANIDHPQEKIIKCDENNVTKLKLSLGSSGDERPQLLRNEDSSSVAEAVDVAKLKQGANEQLRMAMAEKAFAEEARQEAKRQMELAEMEFGNAKRIRQQAQNELEKAQLLREESIKKINETISEITCHSCKQKFHHHHHHHHHQAHSTNIAAAAAIAVDETSPAMSYMSSATTDAEGE</sequence>
<organism evidence="1 2">
    <name type="scientific">Catharanthus roseus</name>
    <name type="common">Madagascar periwinkle</name>
    <name type="synonym">Vinca rosea</name>
    <dbReference type="NCBI Taxonomy" id="4058"/>
    <lineage>
        <taxon>Eukaryota</taxon>
        <taxon>Viridiplantae</taxon>
        <taxon>Streptophyta</taxon>
        <taxon>Embryophyta</taxon>
        <taxon>Tracheophyta</taxon>
        <taxon>Spermatophyta</taxon>
        <taxon>Magnoliopsida</taxon>
        <taxon>eudicotyledons</taxon>
        <taxon>Gunneridae</taxon>
        <taxon>Pentapetalae</taxon>
        <taxon>asterids</taxon>
        <taxon>lamiids</taxon>
        <taxon>Gentianales</taxon>
        <taxon>Apocynaceae</taxon>
        <taxon>Rauvolfioideae</taxon>
        <taxon>Vinceae</taxon>
        <taxon>Catharanthinae</taxon>
        <taxon>Catharanthus</taxon>
    </lineage>
</organism>
<reference evidence="2" key="1">
    <citation type="journal article" date="2023" name="Nat. Plants">
        <title>Single-cell RNA sequencing provides a high-resolution roadmap for understanding the multicellular compartmentation of specialized metabolism.</title>
        <authorList>
            <person name="Sun S."/>
            <person name="Shen X."/>
            <person name="Li Y."/>
            <person name="Li Y."/>
            <person name="Wang S."/>
            <person name="Li R."/>
            <person name="Zhang H."/>
            <person name="Shen G."/>
            <person name="Guo B."/>
            <person name="Wei J."/>
            <person name="Xu J."/>
            <person name="St-Pierre B."/>
            <person name="Chen S."/>
            <person name="Sun C."/>
        </authorList>
    </citation>
    <scope>NUCLEOTIDE SEQUENCE [LARGE SCALE GENOMIC DNA]</scope>
</reference>
<dbReference type="Proteomes" id="UP001060085">
    <property type="component" value="Linkage Group LG02"/>
</dbReference>
<evidence type="ECO:0000313" key="1">
    <source>
        <dbReference type="EMBL" id="KAI5677958.1"/>
    </source>
</evidence>
<comment type="caution">
    <text evidence="1">The sequence shown here is derived from an EMBL/GenBank/DDBJ whole genome shotgun (WGS) entry which is preliminary data.</text>
</comment>
<proteinExistence type="predicted"/>
<keyword evidence="2" id="KW-1185">Reference proteome</keyword>
<dbReference type="EMBL" id="CM044702">
    <property type="protein sequence ID" value="KAI5677958.1"/>
    <property type="molecule type" value="Genomic_DNA"/>
</dbReference>
<gene>
    <name evidence="1" type="ORF">M9H77_08908</name>
</gene>
<accession>A0ACC0BZG0</accession>